<feature type="region of interest" description="Disordered" evidence="1">
    <location>
        <begin position="35"/>
        <end position="69"/>
    </location>
</feature>
<accession>A0A2P6NVR2</accession>
<gene>
    <name evidence="2" type="ORF">PROFUN_04458</name>
</gene>
<comment type="caution">
    <text evidence="2">The sequence shown here is derived from an EMBL/GenBank/DDBJ whole genome shotgun (WGS) entry which is preliminary data.</text>
</comment>
<protein>
    <submittedName>
        <fullName evidence="2">Uncharacterized protein</fullName>
    </submittedName>
</protein>
<organism evidence="2 3">
    <name type="scientific">Planoprotostelium fungivorum</name>
    <dbReference type="NCBI Taxonomy" id="1890364"/>
    <lineage>
        <taxon>Eukaryota</taxon>
        <taxon>Amoebozoa</taxon>
        <taxon>Evosea</taxon>
        <taxon>Variosea</taxon>
        <taxon>Cavosteliida</taxon>
        <taxon>Cavosteliaceae</taxon>
        <taxon>Planoprotostelium</taxon>
    </lineage>
</organism>
<sequence>MHNTGHSTIRLPSLTTKLPDLSMMKCEDLPTTPTHIKKHRQQLSPGRSVVHPGRADDPQPRSPDFTFGNRTKYSESVEQVVYPRSTKLVTEEIARKEEIYNRSPLGRAKKSAAAAPPQEGPFGIRTQFGEGVDTSLRYEEKDVPQEVIERSLRHHNNYESGQQRKLNYDWTSSGIDVKNHSFGKSNAMEKAGVSDCLDWYENEELDEERKRALRRPTGSKDVVNKHSNSVVYGMHTGGYDNISDIIHGGYSQSSSTDDRLGRTNTPGLMNTANGARQDGTAFGISTYKNNNSFTLKPNSPPNRRTDPYAKTEAFTQGRGNYEEDWVKPRTEEELFDIVRSAGVLQDEQLHREILRALKENGSIVNVHNYQKALSVWHEKELHVLTFEI</sequence>
<keyword evidence="3" id="KW-1185">Reference proteome</keyword>
<name>A0A2P6NVR2_9EUKA</name>
<evidence type="ECO:0000313" key="2">
    <source>
        <dbReference type="EMBL" id="PRP88030.1"/>
    </source>
</evidence>
<feature type="region of interest" description="Disordered" evidence="1">
    <location>
        <begin position="104"/>
        <end position="127"/>
    </location>
</feature>
<dbReference type="InParanoid" id="A0A2P6NVR2"/>
<evidence type="ECO:0000256" key="1">
    <source>
        <dbReference type="SAM" id="MobiDB-lite"/>
    </source>
</evidence>
<reference evidence="2 3" key="1">
    <citation type="journal article" date="2018" name="Genome Biol. Evol.">
        <title>Multiple Roots of Fruiting Body Formation in Amoebozoa.</title>
        <authorList>
            <person name="Hillmann F."/>
            <person name="Forbes G."/>
            <person name="Novohradska S."/>
            <person name="Ferling I."/>
            <person name="Riege K."/>
            <person name="Groth M."/>
            <person name="Westermann M."/>
            <person name="Marz M."/>
            <person name="Spaller T."/>
            <person name="Winckler T."/>
            <person name="Schaap P."/>
            <person name="Glockner G."/>
        </authorList>
    </citation>
    <scope>NUCLEOTIDE SEQUENCE [LARGE SCALE GENOMIC DNA]</scope>
    <source>
        <strain evidence="2 3">Jena</strain>
    </source>
</reference>
<dbReference type="EMBL" id="MDYQ01000015">
    <property type="protein sequence ID" value="PRP88030.1"/>
    <property type="molecule type" value="Genomic_DNA"/>
</dbReference>
<dbReference type="Proteomes" id="UP000241769">
    <property type="component" value="Unassembled WGS sequence"/>
</dbReference>
<evidence type="ECO:0000313" key="3">
    <source>
        <dbReference type="Proteomes" id="UP000241769"/>
    </source>
</evidence>
<proteinExistence type="predicted"/>
<dbReference type="AlphaFoldDB" id="A0A2P6NVR2"/>